<evidence type="ECO:0000313" key="4">
    <source>
        <dbReference type="Proteomes" id="UP000178129"/>
    </source>
</evidence>
<dbReference type="InParanoid" id="A0A1E1LMA2"/>
<dbReference type="STRING" id="914237.A0A1E1LMA2"/>
<gene>
    <name evidence="3" type="ORF">RCO7_03770</name>
</gene>
<dbReference type="Pfam" id="PF08588">
    <property type="entry name" value="Duc1"/>
    <property type="match status" value="1"/>
</dbReference>
<keyword evidence="4" id="KW-1185">Reference proteome</keyword>
<name>A0A1E1LMA2_9HELO</name>
<feature type="region of interest" description="Disordered" evidence="1">
    <location>
        <begin position="303"/>
        <end position="348"/>
    </location>
</feature>
<dbReference type="InterPro" id="IPR013897">
    <property type="entry name" value="Duc1"/>
</dbReference>
<dbReference type="EMBL" id="FJUW01000062">
    <property type="protein sequence ID" value="CZT11621.1"/>
    <property type="molecule type" value="Genomic_DNA"/>
</dbReference>
<protein>
    <recommendedName>
        <fullName evidence="2">Domain of unknown function at the cortex 1 domain-containing protein</fullName>
    </recommendedName>
</protein>
<dbReference type="AlphaFoldDB" id="A0A1E1LMA2"/>
<dbReference type="PANTHER" id="PTHR34826:SF2">
    <property type="entry name" value="UPF0590 PROTEIN C409.17C"/>
    <property type="match status" value="1"/>
</dbReference>
<proteinExistence type="predicted"/>
<sequence length="348" mass="38938">MAHNYVLQVTTGSEYDIKTHKIVPVNQSSPITIDTEHITVDLNVRVQSYRGLPHSSPSTSPYFSLPPHSKDKDQYSIAFRFTPKTSINGNDLVFGNDFDHPIRDRLPPGFNTAFRIVKWVVDPGLDGDVYADKPYLYGPAASSVTRLHVGPKVGVTGGDAKIGDHEAGLVFEEGGDQEGLGVRREKGVPESEAARKKHFLVEENRKEWEWEEGRVYGCDFYNPYLDFNDFALRLPGFTLPIMNYWDGQGLSEAKANPSFTSTRKVQKRSHSLRYTLKNRATDHVLFVVLFTLYLKEDVDEDGNVKDGVEGGKPFKGKAKGIDGRDEEGKKEEIKDGQKLPDTSADDVD</sequence>
<evidence type="ECO:0000313" key="3">
    <source>
        <dbReference type="EMBL" id="CZT11621.1"/>
    </source>
</evidence>
<dbReference type="PANTHER" id="PTHR34826">
    <property type="entry name" value="UPF0590 PROTEIN C409.17C"/>
    <property type="match status" value="1"/>
</dbReference>
<evidence type="ECO:0000256" key="1">
    <source>
        <dbReference type="SAM" id="MobiDB-lite"/>
    </source>
</evidence>
<feature type="compositionally biased region" description="Basic and acidic residues" evidence="1">
    <location>
        <begin position="319"/>
        <end position="338"/>
    </location>
</feature>
<organism evidence="3 4">
    <name type="scientific">Rhynchosporium graminicola</name>
    <dbReference type="NCBI Taxonomy" id="2792576"/>
    <lineage>
        <taxon>Eukaryota</taxon>
        <taxon>Fungi</taxon>
        <taxon>Dikarya</taxon>
        <taxon>Ascomycota</taxon>
        <taxon>Pezizomycotina</taxon>
        <taxon>Leotiomycetes</taxon>
        <taxon>Helotiales</taxon>
        <taxon>Ploettnerulaceae</taxon>
        <taxon>Rhynchosporium</taxon>
    </lineage>
</organism>
<comment type="caution">
    <text evidence="3">The sequence shown here is derived from an EMBL/GenBank/DDBJ whole genome shotgun (WGS) entry which is preliminary data.</text>
</comment>
<accession>A0A1E1LMA2</accession>
<feature type="domain" description="Domain of unknown function at the cortex 1" evidence="2">
    <location>
        <begin position="7"/>
        <end position="292"/>
    </location>
</feature>
<dbReference type="Proteomes" id="UP000178129">
    <property type="component" value="Unassembled WGS sequence"/>
</dbReference>
<reference evidence="4" key="1">
    <citation type="submission" date="2016-03" db="EMBL/GenBank/DDBJ databases">
        <authorList>
            <person name="Ploux O."/>
        </authorList>
    </citation>
    <scope>NUCLEOTIDE SEQUENCE [LARGE SCALE GENOMIC DNA]</scope>
    <source>
        <strain evidence="4">UK7</strain>
    </source>
</reference>
<evidence type="ECO:0000259" key="2">
    <source>
        <dbReference type="Pfam" id="PF08588"/>
    </source>
</evidence>